<gene>
    <name evidence="2" type="ORF">R1flu_013461</name>
</gene>
<evidence type="ECO:0000313" key="2">
    <source>
        <dbReference type="EMBL" id="KAL2628775.1"/>
    </source>
</evidence>
<feature type="region of interest" description="Disordered" evidence="1">
    <location>
        <begin position="1"/>
        <end position="98"/>
    </location>
</feature>
<keyword evidence="3" id="KW-1185">Reference proteome</keyword>
<name>A0ABD1YDL6_9MARC</name>
<protein>
    <submittedName>
        <fullName evidence="2">Uncharacterized protein</fullName>
    </submittedName>
</protein>
<dbReference type="EMBL" id="JBHFFA010000004">
    <property type="protein sequence ID" value="KAL2628775.1"/>
    <property type="molecule type" value="Genomic_DNA"/>
</dbReference>
<feature type="compositionally biased region" description="Basic and acidic residues" evidence="1">
    <location>
        <begin position="58"/>
        <end position="75"/>
    </location>
</feature>
<comment type="caution">
    <text evidence="2">The sequence shown here is derived from an EMBL/GenBank/DDBJ whole genome shotgun (WGS) entry which is preliminary data.</text>
</comment>
<evidence type="ECO:0000313" key="3">
    <source>
        <dbReference type="Proteomes" id="UP001605036"/>
    </source>
</evidence>
<proteinExistence type="predicted"/>
<feature type="compositionally biased region" description="Basic and acidic residues" evidence="1">
    <location>
        <begin position="7"/>
        <end position="18"/>
    </location>
</feature>
<accession>A0ABD1YDL6</accession>
<reference evidence="2 3" key="1">
    <citation type="submission" date="2024-09" db="EMBL/GenBank/DDBJ databases">
        <title>Chromosome-scale assembly of Riccia fluitans.</title>
        <authorList>
            <person name="Paukszto L."/>
            <person name="Sawicki J."/>
            <person name="Karawczyk K."/>
            <person name="Piernik-Szablinska J."/>
            <person name="Szczecinska M."/>
            <person name="Mazdziarz M."/>
        </authorList>
    </citation>
    <scope>NUCLEOTIDE SEQUENCE [LARGE SCALE GENOMIC DNA]</scope>
    <source>
        <strain evidence="2">Rf_01</strain>
        <tissue evidence="2">Aerial parts of the thallus</tissue>
    </source>
</reference>
<evidence type="ECO:0000256" key="1">
    <source>
        <dbReference type="SAM" id="MobiDB-lite"/>
    </source>
</evidence>
<dbReference type="AlphaFoldDB" id="A0ABD1YDL6"/>
<dbReference type="Proteomes" id="UP001605036">
    <property type="component" value="Unassembled WGS sequence"/>
</dbReference>
<sequence>MVSTKSWSERHVDRELARRQQRRHDRGTLANEHSKQKPQTKCQHQRENKKSIKTPQESPEHHRARREIMKPRVDRSAVPWDSLINPKPRREDLKPAAAIRNSNRPRSLFRRDSVDLALWSQEFWPCNVTRDSDPRLDGPNPTDQSYALAVRVLPSLAVDKARRTIGAWTLINTSPRIRTTSRSHEAFA</sequence>
<organism evidence="2 3">
    <name type="scientific">Riccia fluitans</name>
    <dbReference type="NCBI Taxonomy" id="41844"/>
    <lineage>
        <taxon>Eukaryota</taxon>
        <taxon>Viridiplantae</taxon>
        <taxon>Streptophyta</taxon>
        <taxon>Embryophyta</taxon>
        <taxon>Marchantiophyta</taxon>
        <taxon>Marchantiopsida</taxon>
        <taxon>Marchantiidae</taxon>
        <taxon>Marchantiales</taxon>
        <taxon>Ricciaceae</taxon>
        <taxon>Riccia</taxon>
    </lineage>
</organism>